<organism evidence="1 2">
    <name type="scientific">Hartmannibacter diazotrophicus</name>
    <dbReference type="NCBI Taxonomy" id="1482074"/>
    <lineage>
        <taxon>Bacteria</taxon>
        <taxon>Pseudomonadati</taxon>
        <taxon>Pseudomonadota</taxon>
        <taxon>Alphaproteobacteria</taxon>
        <taxon>Hyphomicrobiales</taxon>
        <taxon>Pleomorphomonadaceae</taxon>
        <taxon>Hartmannibacter</taxon>
    </lineage>
</organism>
<evidence type="ECO:0000313" key="2">
    <source>
        <dbReference type="Proteomes" id="UP000223606"/>
    </source>
</evidence>
<gene>
    <name evidence="1" type="ORF">HDIA_3618</name>
</gene>
<dbReference type="Proteomes" id="UP000223606">
    <property type="component" value="Chromosome 1"/>
</dbReference>
<name>A0A2C9DAF7_9HYPH</name>
<dbReference type="EMBL" id="LT960614">
    <property type="protein sequence ID" value="SON57159.1"/>
    <property type="molecule type" value="Genomic_DNA"/>
</dbReference>
<dbReference type="RefSeq" id="WP_157775725.1">
    <property type="nucleotide sequence ID" value="NZ_LT960614.1"/>
</dbReference>
<reference evidence="2" key="1">
    <citation type="submission" date="2017-09" db="EMBL/GenBank/DDBJ databases">
        <title>Genome sequence of Nannocystis excedens DSM 71.</title>
        <authorList>
            <person name="Blom J."/>
        </authorList>
    </citation>
    <scope>NUCLEOTIDE SEQUENCE [LARGE SCALE GENOMIC DNA]</scope>
    <source>
        <strain evidence="2">type strain: E19</strain>
    </source>
</reference>
<dbReference type="AlphaFoldDB" id="A0A2C9DAF7"/>
<dbReference type="OrthoDB" id="8445660at2"/>
<dbReference type="KEGG" id="hdi:HDIA_3618"/>
<sequence length="334" mass="38436">MRRQERLQLAKKRLTNVMAKHGIATRRTLEHKISDAGPYRQRIEPHIITTAMTHLRKDGLVRQLDCAGADWYYLSDTPPELIQGRLLEQREAHNSICNDKFLKRVGQSLEICVQRAMQNNDKYDYIGGFVDLAAHDDGILYKKEEPPSHLSGRFLQNNKKLDFLLNISGSNRDWAGVEIKNVRPWLYPNQPEVKDLLSKCIALDVVPVLIARRTPYITGAFLRRCGGITWQTLRQRYPAADEQLAIAARDKRLLGFADIRLGNEPDAPLLNFMRKNLPDAMIGAREKFEKFKPILEIFCNESIPFAEVNRMMNDIDNGPASNFHNSWNDDDWLL</sequence>
<evidence type="ECO:0000313" key="1">
    <source>
        <dbReference type="EMBL" id="SON57159.1"/>
    </source>
</evidence>
<keyword evidence="2" id="KW-1185">Reference proteome</keyword>
<accession>A0A2C9DAF7</accession>
<protein>
    <submittedName>
        <fullName evidence="1">Uncharacterized protein</fullName>
    </submittedName>
</protein>
<proteinExistence type="predicted"/>